<dbReference type="Proteomes" id="UP000460416">
    <property type="component" value="Unassembled WGS sequence"/>
</dbReference>
<evidence type="ECO:0008006" key="3">
    <source>
        <dbReference type="Google" id="ProtNLM"/>
    </source>
</evidence>
<dbReference type="OrthoDB" id="282859at2"/>
<proteinExistence type="predicted"/>
<evidence type="ECO:0000313" key="2">
    <source>
        <dbReference type="Proteomes" id="UP000460416"/>
    </source>
</evidence>
<comment type="caution">
    <text evidence="1">The sequence shown here is derived from an EMBL/GenBank/DDBJ whole genome shotgun (WGS) entry which is preliminary data.</text>
</comment>
<name>A0A7M3SXN0_9FLAO</name>
<organism evidence="1 2">
    <name type="scientific">Christiangramia aestuarii</name>
    <dbReference type="NCBI Taxonomy" id="1028746"/>
    <lineage>
        <taxon>Bacteria</taxon>
        <taxon>Pseudomonadati</taxon>
        <taxon>Bacteroidota</taxon>
        <taxon>Flavobacteriia</taxon>
        <taxon>Flavobacteriales</taxon>
        <taxon>Flavobacteriaceae</taxon>
        <taxon>Christiangramia</taxon>
    </lineage>
</organism>
<gene>
    <name evidence="1" type="ORF">FLP08_02105</name>
</gene>
<evidence type="ECO:0000313" key="1">
    <source>
        <dbReference type="EMBL" id="MUP41361.1"/>
    </source>
</evidence>
<reference evidence="1 2" key="1">
    <citation type="submission" date="2019-07" db="EMBL/GenBank/DDBJ databases">
        <title>Gramella aestuarii sp. nov., isolated from a tidal flat, and emended description of Gramella echinicola.</title>
        <authorList>
            <person name="Liu L."/>
        </authorList>
    </citation>
    <scope>NUCLEOTIDE SEQUENCE [LARGE SCALE GENOMIC DNA]</scope>
    <source>
        <strain evidence="1 2">BS12</strain>
    </source>
</reference>
<accession>A0A7M3SXN0</accession>
<protein>
    <recommendedName>
        <fullName evidence="3">Heat-shock protein Hsp90</fullName>
    </recommendedName>
</protein>
<dbReference type="PROSITE" id="PS51257">
    <property type="entry name" value="PROKAR_LIPOPROTEIN"/>
    <property type="match status" value="1"/>
</dbReference>
<dbReference type="AlphaFoldDB" id="A0A7M3SXN0"/>
<dbReference type="EMBL" id="VJVW01000001">
    <property type="protein sequence ID" value="MUP41361.1"/>
    <property type="molecule type" value="Genomic_DNA"/>
</dbReference>
<keyword evidence="2" id="KW-1185">Reference proteome</keyword>
<dbReference type="RefSeq" id="WP_156273561.1">
    <property type="nucleotide sequence ID" value="NZ_BAABGI010000002.1"/>
</dbReference>
<sequence length="271" mass="30729">MKKLSFLFAFLLIISCKQNTSEEQIPVEPDNGIGDGATPPKVFSFSENIEEAHNKAAFMNQPAVAFDINLKFGGQTRLEGRVTMTTNSTKVRVDKADGSSIIYDGEKVFMSPDTSEAKGARFDIFTWQYFFAMPFKLTDPGTVWEEQQPKMLDSISYDTAKLSFKSNIGDSPDDWYVVYKDQETNRLKAAAYIVTFSKEKEKAEEDPHAIVYSDFKSVENVDIATKWSFHNWNSEDGFGEKLGEATISNIRFFDPKKDYFKAPEKAQEVTK</sequence>